<dbReference type="InterPro" id="IPR011877">
    <property type="entry name" value="Ribokinase"/>
</dbReference>
<dbReference type="InterPro" id="IPR011611">
    <property type="entry name" value="PfkB_dom"/>
</dbReference>
<name>A0A5B9Y6E7_9MOLU</name>
<evidence type="ECO:0000256" key="4">
    <source>
        <dbReference type="ARBA" id="ARBA00022777"/>
    </source>
</evidence>
<sequence>MGKIIVLGSVNVDLNLNLINFPNKGETTFSNNFFTSIGGKGYNQAYYCSLFEKEVLFSCAIGNDEFADLILKDFDTNKNIKYIIQKNNNVSGSAIILNHENDNRIIVNKGSNWDWKAENFKADLIEEGDVILFQLETPQEESVKLIKKVRKNKEVTIFLNPSPSLSFDLTILENLDFIILNESETESITKKNPKIAILECVDYLLRKGVKNIIITLGAEGCFFANDKVLKKYEAKKIKVKNTVGAGDSFLGSFISKYHLTKNVDEAIRFAINIASKVCESENIRLTKKELEII</sequence>
<reference evidence="10 11" key="1">
    <citation type="submission" date="2019-08" db="EMBL/GenBank/DDBJ databases">
        <title>Complete genome sequence of Spiroplasma chinense CCH (DSM 19755).</title>
        <authorList>
            <person name="Shen H.-Y."/>
            <person name="Lin Y.-C."/>
            <person name="Chou L."/>
            <person name="Kuo C.-H."/>
        </authorList>
    </citation>
    <scope>NUCLEOTIDE SEQUENCE [LARGE SCALE GENOMIC DNA]</scope>
    <source>
        <strain evidence="10 11">CCH</strain>
    </source>
</reference>
<keyword evidence="3" id="KW-0547">Nucleotide-binding</keyword>
<evidence type="ECO:0000256" key="6">
    <source>
        <dbReference type="ARBA" id="ARBA00022842"/>
    </source>
</evidence>
<dbReference type="GO" id="GO:0046872">
    <property type="term" value="F:metal ion binding"/>
    <property type="evidence" value="ECO:0007669"/>
    <property type="project" value="UniProtKB-KW"/>
</dbReference>
<keyword evidence="2" id="KW-0479">Metal-binding</keyword>
<organism evidence="10 11">
    <name type="scientific">Spiroplasma chinense</name>
    <dbReference type="NCBI Taxonomy" id="216932"/>
    <lineage>
        <taxon>Bacteria</taxon>
        <taxon>Bacillati</taxon>
        <taxon>Mycoplasmatota</taxon>
        <taxon>Mollicutes</taxon>
        <taxon>Entomoplasmatales</taxon>
        <taxon>Spiroplasmataceae</taxon>
        <taxon>Spiroplasma</taxon>
    </lineage>
</organism>
<dbReference type="CDD" id="cd01174">
    <property type="entry name" value="ribokinase"/>
    <property type="match status" value="1"/>
</dbReference>
<evidence type="ECO:0000259" key="9">
    <source>
        <dbReference type="Pfam" id="PF00294"/>
    </source>
</evidence>
<gene>
    <name evidence="10" type="primary">rbsK</name>
    <name evidence="10" type="ORF">SCHIN_v1c10760</name>
</gene>
<protein>
    <submittedName>
        <fullName evidence="10">Ribokinase</fullName>
    </submittedName>
</protein>
<dbReference type="PRINTS" id="PR00990">
    <property type="entry name" value="RIBOKINASE"/>
</dbReference>
<dbReference type="RefSeq" id="WP_166508632.1">
    <property type="nucleotide sequence ID" value="NZ_CP043026.1"/>
</dbReference>
<dbReference type="GO" id="GO:0006014">
    <property type="term" value="P:D-ribose metabolic process"/>
    <property type="evidence" value="ECO:0007669"/>
    <property type="project" value="InterPro"/>
</dbReference>
<dbReference type="PANTHER" id="PTHR10584:SF166">
    <property type="entry name" value="RIBOKINASE"/>
    <property type="match status" value="1"/>
</dbReference>
<proteinExistence type="predicted"/>
<evidence type="ECO:0000256" key="8">
    <source>
        <dbReference type="ARBA" id="ARBA00023277"/>
    </source>
</evidence>
<evidence type="ECO:0000256" key="5">
    <source>
        <dbReference type="ARBA" id="ARBA00022840"/>
    </source>
</evidence>
<feature type="domain" description="Carbohydrate kinase PfkB" evidence="9">
    <location>
        <begin position="2"/>
        <end position="283"/>
    </location>
</feature>
<evidence type="ECO:0000256" key="3">
    <source>
        <dbReference type="ARBA" id="ARBA00022741"/>
    </source>
</evidence>
<dbReference type="GO" id="GO:0004747">
    <property type="term" value="F:ribokinase activity"/>
    <property type="evidence" value="ECO:0007669"/>
    <property type="project" value="InterPro"/>
</dbReference>
<keyword evidence="8" id="KW-0119">Carbohydrate metabolism</keyword>
<evidence type="ECO:0000313" key="10">
    <source>
        <dbReference type="EMBL" id="QEH62269.1"/>
    </source>
</evidence>
<dbReference type="GO" id="GO:0005524">
    <property type="term" value="F:ATP binding"/>
    <property type="evidence" value="ECO:0007669"/>
    <property type="project" value="UniProtKB-KW"/>
</dbReference>
<keyword evidence="4 10" id="KW-0418">Kinase</keyword>
<keyword evidence="6" id="KW-0460">Magnesium</keyword>
<dbReference type="InterPro" id="IPR002139">
    <property type="entry name" value="Ribo/fructo_kinase"/>
</dbReference>
<dbReference type="SUPFAM" id="SSF53613">
    <property type="entry name" value="Ribokinase-like"/>
    <property type="match status" value="1"/>
</dbReference>
<evidence type="ECO:0000313" key="11">
    <source>
        <dbReference type="Proteomes" id="UP000323144"/>
    </source>
</evidence>
<dbReference type="InterPro" id="IPR029056">
    <property type="entry name" value="Ribokinase-like"/>
</dbReference>
<dbReference type="Proteomes" id="UP000323144">
    <property type="component" value="Chromosome"/>
</dbReference>
<dbReference type="Pfam" id="PF00294">
    <property type="entry name" value="PfkB"/>
    <property type="match status" value="1"/>
</dbReference>
<dbReference type="EMBL" id="CP043026">
    <property type="protein sequence ID" value="QEH62269.1"/>
    <property type="molecule type" value="Genomic_DNA"/>
</dbReference>
<dbReference type="PANTHER" id="PTHR10584">
    <property type="entry name" value="SUGAR KINASE"/>
    <property type="match status" value="1"/>
</dbReference>
<dbReference type="Gene3D" id="3.40.1190.20">
    <property type="match status" value="1"/>
</dbReference>
<evidence type="ECO:0000256" key="7">
    <source>
        <dbReference type="ARBA" id="ARBA00022958"/>
    </source>
</evidence>
<accession>A0A5B9Y6E7</accession>
<keyword evidence="1" id="KW-0808">Transferase</keyword>
<dbReference type="KEGG" id="schi:SCHIN_v1c10760"/>
<keyword evidence="11" id="KW-1185">Reference proteome</keyword>
<evidence type="ECO:0000256" key="2">
    <source>
        <dbReference type="ARBA" id="ARBA00022723"/>
    </source>
</evidence>
<dbReference type="AlphaFoldDB" id="A0A5B9Y6E7"/>
<evidence type="ECO:0000256" key="1">
    <source>
        <dbReference type="ARBA" id="ARBA00022679"/>
    </source>
</evidence>
<keyword evidence="5" id="KW-0067">ATP-binding</keyword>
<keyword evidence="7" id="KW-0630">Potassium</keyword>